<evidence type="ECO:0008006" key="5">
    <source>
        <dbReference type="Google" id="ProtNLM"/>
    </source>
</evidence>
<dbReference type="Pfam" id="PF13622">
    <property type="entry name" value="4HBT_3"/>
    <property type="match status" value="1"/>
</dbReference>
<dbReference type="eggNOG" id="COG2050">
    <property type="taxonomic scope" value="Bacteria"/>
</dbReference>
<evidence type="ECO:0000313" key="4">
    <source>
        <dbReference type="Proteomes" id="UP000002484"/>
    </source>
</evidence>
<evidence type="ECO:0000259" key="1">
    <source>
        <dbReference type="Pfam" id="PF13622"/>
    </source>
</evidence>
<dbReference type="SUPFAM" id="SSF54637">
    <property type="entry name" value="Thioesterase/thiol ester dehydrase-isomerase"/>
    <property type="match status" value="1"/>
</dbReference>
<name>E3J8W3_PSEI1</name>
<gene>
    <name evidence="3" type="ordered locus">FraEuI1c_1639</name>
</gene>
<dbReference type="InterPro" id="IPR042171">
    <property type="entry name" value="Acyl-CoA_hotdog"/>
</dbReference>
<dbReference type="OrthoDB" id="4968093at2"/>
<accession>E3J8W3</accession>
<evidence type="ECO:0000259" key="2">
    <source>
        <dbReference type="Pfam" id="PF20789"/>
    </source>
</evidence>
<organism evidence="3 4">
    <name type="scientific">Pseudofrankia inefficax (strain DSM 45817 / CECT 9037 / DDB 130130 / EuI1c)</name>
    <name type="common">Frankia inefficax</name>
    <dbReference type="NCBI Taxonomy" id="298654"/>
    <lineage>
        <taxon>Bacteria</taxon>
        <taxon>Bacillati</taxon>
        <taxon>Actinomycetota</taxon>
        <taxon>Actinomycetes</taxon>
        <taxon>Frankiales</taxon>
        <taxon>Frankiaceae</taxon>
        <taxon>Pseudofrankia</taxon>
    </lineage>
</organism>
<feature type="domain" description="Acyl-CoA thioesterase-like C-terminal" evidence="2">
    <location>
        <begin position="151"/>
        <end position="273"/>
    </location>
</feature>
<dbReference type="Gene3D" id="2.40.160.210">
    <property type="entry name" value="Acyl-CoA thioesterase, double hotdog domain"/>
    <property type="match status" value="1"/>
</dbReference>
<sequence>MTTTEPTPLPTAAAPATRTAYFRAADDGTYLPNDVAAGVWAPNSISGRILGGLVAHVVEREQARPGYRLARLTCDMFRTLPFAPVSITTRAVREGGRIRVADVLLEHDGSLFGRATAVFLRPGSNPPGEIWQPDRGVWQAPDPASPNPNPNPINPRIDGRPMLPGVVPPDTPLGPHRTVQRGGMWVRELSLIVEDRPLTGVVRAAMLADMTSPMTHQGTGGIQHINTDWTLTLVREPVGEFLGVLAEDQFGADGISFGRATIHDAAGLLGSCTITALANPGRADPNRFPRNS</sequence>
<proteinExistence type="predicted"/>
<dbReference type="KEGG" id="fri:FraEuI1c_1639"/>
<dbReference type="Proteomes" id="UP000002484">
    <property type="component" value="Chromosome"/>
</dbReference>
<dbReference type="EMBL" id="CP002299">
    <property type="protein sequence ID" value="ADP79696.1"/>
    <property type="molecule type" value="Genomic_DNA"/>
</dbReference>
<dbReference type="AlphaFoldDB" id="E3J8W3"/>
<dbReference type="RefSeq" id="WP_013422815.1">
    <property type="nucleotide sequence ID" value="NC_014666.1"/>
</dbReference>
<evidence type="ECO:0000313" key="3">
    <source>
        <dbReference type="EMBL" id="ADP79696.1"/>
    </source>
</evidence>
<protein>
    <recommendedName>
        <fullName evidence="5">Thioesterase-like superfamily protein</fullName>
    </recommendedName>
</protein>
<dbReference type="InParanoid" id="E3J8W3"/>
<dbReference type="InterPro" id="IPR049450">
    <property type="entry name" value="ACOT8-like_C"/>
</dbReference>
<dbReference type="Pfam" id="PF20789">
    <property type="entry name" value="4HBT_3C"/>
    <property type="match status" value="1"/>
</dbReference>
<feature type="domain" description="Acyl-CoA thioesterase-like N-terminal HotDog" evidence="1">
    <location>
        <begin position="49"/>
        <end position="119"/>
    </location>
</feature>
<dbReference type="InterPro" id="IPR029069">
    <property type="entry name" value="HotDog_dom_sf"/>
</dbReference>
<reference evidence="3 4" key="1">
    <citation type="submission" date="2010-10" db="EMBL/GenBank/DDBJ databases">
        <title>Complete sequence of Frankia sp. EuI1c.</title>
        <authorList>
            <consortium name="US DOE Joint Genome Institute"/>
            <person name="Lucas S."/>
            <person name="Copeland A."/>
            <person name="Lapidus A."/>
            <person name="Cheng J.-F."/>
            <person name="Bruce D."/>
            <person name="Goodwin L."/>
            <person name="Pitluck S."/>
            <person name="Chertkov O."/>
            <person name="Detter J.C."/>
            <person name="Han C."/>
            <person name="Tapia R."/>
            <person name="Land M."/>
            <person name="Hauser L."/>
            <person name="Jeffries C."/>
            <person name="Kyrpides N."/>
            <person name="Ivanova N."/>
            <person name="Mikhailova N."/>
            <person name="Beauchemin N."/>
            <person name="Sen A."/>
            <person name="Sur S.A."/>
            <person name="Gtari M."/>
            <person name="Wall L."/>
            <person name="Tisa L."/>
            <person name="Woyke T."/>
        </authorList>
    </citation>
    <scope>NUCLEOTIDE SEQUENCE [LARGE SCALE GENOMIC DNA]</scope>
    <source>
        <strain evidence="4">DSM 45817 / CECT 9037 / EuI1c</strain>
    </source>
</reference>
<dbReference type="HOGENOM" id="CLU_074337_0_0_11"/>
<dbReference type="InterPro" id="IPR049449">
    <property type="entry name" value="TesB_ACOT8-like_N"/>
</dbReference>
<keyword evidence="4" id="KW-1185">Reference proteome</keyword>
<dbReference type="STRING" id="298654.FraEuI1c_1639"/>